<organism evidence="1 2">
    <name type="scientific">Methylobacterium tardum</name>
    <dbReference type="NCBI Taxonomy" id="374432"/>
    <lineage>
        <taxon>Bacteria</taxon>
        <taxon>Pseudomonadati</taxon>
        <taxon>Pseudomonadota</taxon>
        <taxon>Alphaproteobacteria</taxon>
        <taxon>Hyphomicrobiales</taxon>
        <taxon>Methylobacteriaceae</taxon>
        <taxon>Methylobacterium</taxon>
    </lineage>
</organism>
<sequence>MKLSEVSLAKDLVDKRRMLVVAYVDVATAKEVYVPYGLINTQTAFGYVIDDPMREAIRTAVRDEIRSRIKQCDDELAALGVVVDGIAIEIKREEASRHLKEVEAA</sequence>
<reference evidence="2" key="1">
    <citation type="journal article" date="2019" name="Int. J. Syst. Evol. Microbiol.">
        <title>The Global Catalogue of Microorganisms (GCM) 10K type strain sequencing project: providing services to taxonomists for standard genome sequencing and annotation.</title>
        <authorList>
            <consortium name="The Broad Institute Genomics Platform"/>
            <consortium name="The Broad Institute Genome Sequencing Center for Infectious Disease"/>
            <person name="Wu L."/>
            <person name="Ma J."/>
        </authorList>
    </citation>
    <scope>NUCLEOTIDE SEQUENCE [LARGE SCALE GENOMIC DNA]</scope>
    <source>
        <strain evidence="2">NBRC 103632</strain>
    </source>
</reference>
<protein>
    <submittedName>
        <fullName evidence="1">Uncharacterized protein</fullName>
    </submittedName>
</protein>
<accession>A0AA37TGQ1</accession>
<proteinExistence type="predicted"/>
<dbReference type="RefSeq" id="WP_238197795.1">
    <property type="nucleotide sequence ID" value="NZ_BPQZ01000021.1"/>
</dbReference>
<comment type="caution">
    <text evidence="1">The sequence shown here is derived from an EMBL/GenBank/DDBJ whole genome shotgun (WGS) entry which is preliminary data.</text>
</comment>
<dbReference type="AlphaFoldDB" id="A0AA37TGQ1"/>
<gene>
    <name evidence="1" type="ORF">GCM10007890_56490</name>
</gene>
<dbReference type="EMBL" id="BSPL01000028">
    <property type="protein sequence ID" value="GLS73634.1"/>
    <property type="molecule type" value="Genomic_DNA"/>
</dbReference>
<name>A0AA37TGQ1_9HYPH</name>
<evidence type="ECO:0000313" key="2">
    <source>
        <dbReference type="Proteomes" id="UP001157440"/>
    </source>
</evidence>
<evidence type="ECO:0000313" key="1">
    <source>
        <dbReference type="EMBL" id="GLS73634.1"/>
    </source>
</evidence>
<dbReference type="Proteomes" id="UP001157440">
    <property type="component" value="Unassembled WGS sequence"/>
</dbReference>
<keyword evidence="2" id="KW-1185">Reference proteome</keyword>